<reference evidence="1" key="1">
    <citation type="journal article" date="2021" name="Proc. Natl. Acad. Sci. U.S.A.">
        <title>A Catalog of Tens of Thousands of Viruses from Human Metagenomes Reveals Hidden Associations with Chronic Diseases.</title>
        <authorList>
            <person name="Tisza M.J."/>
            <person name="Buck C.B."/>
        </authorList>
    </citation>
    <scope>NUCLEOTIDE SEQUENCE</scope>
    <source>
        <strain evidence="1">Ctp7F23</strain>
    </source>
</reference>
<accession>A0A8S5U8V1</accession>
<sequence length="33" mass="3967">MAGIVWKKRNIMQRTVLLPGCHYQNHIRRTNKC</sequence>
<dbReference type="EMBL" id="BK016037">
    <property type="protein sequence ID" value="DAF90822.1"/>
    <property type="molecule type" value="Genomic_DNA"/>
</dbReference>
<protein>
    <submittedName>
        <fullName evidence="1">Geminivirus AL2 protein</fullName>
    </submittedName>
</protein>
<organism evidence="1">
    <name type="scientific">Myoviridae sp. ctp7F23</name>
    <dbReference type="NCBI Taxonomy" id="2825174"/>
    <lineage>
        <taxon>Viruses</taxon>
        <taxon>Duplodnaviria</taxon>
        <taxon>Heunggongvirae</taxon>
        <taxon>Uroviricota</taxon>
        <taxon>Caudoviricetes</taxon>
    </lineage>
</organism>
<proteinExistence type="predicted"/>
<name>A0A8S5U8V1_9CAUD</name>
<evidence type="ECO:0000313" key="1">
    <source>
        <dbReference type="EMBL" id="DAF90822.1"/>
    </source>
</evidence>